<protein>
    <submittedName>
        <fullName evidence="1">Uncharacterized protein</fullName>
    </submittedName>
</protein>
<dbReference type="EMBL" id="JAEMHH010000011">
    <property type="protein sequence ID" value="MBX6679967.1"/>
    <property type="molecule type" value="Genomic_DNA"/>
</dbReference>
<name>A0ABS7IQV4_9CHLA</name>
<dbReference type="Proteomes" id="UP000781104">
    <property type="component" value="Unassembled WGS sequence"/>
</dbReference>
<accession>A0ABS7IQV4</accession>
<dbReference type="GeneID" id="81478635"/>
<sequence length="51" mass="5631">MLTFFSNRREVGATASPLLLSCFEKYCKYANVIALLYGSTQANVMVHQDGA</sequence>
<proteinExistence type="predicted"/>
<comment type="caution">
    <text evidence="1">The sequence shown here is derived from an EMBL/GenBank/DDBJ whole genome shotgun (WGS) entry which is preliminary data.</text>
</comment>
<gene>
    <name evidence="1" type="ORF">JG731_01150</name>
</gene>
<evidence type="ECO:0000313" key="1">
    <source>
        <dbReference type="EMBL" id="MBX6679967.1"/>
    </source>
</evidence>
<evidence type="ECO:0000313" key="2">
    <source>
        <dbReference type="Proteomes" id="UP000781104"/>
    </source>
</evidence>
<dbReference type="RefSeq" id="WP_169814964.1">
    <property type="nucleotide sequence ID" value="NZ_CALUPS010000001.1"/>
</dbReference>
<reference evidence="1 2" key="1">
    <citation type="journal article" date="2021" name="Sci. Rep.">
        <title>Genetic and phenotypic analysis of the pathogenic potential of two novel Chlamydia gallinacea strains compared to Chlamydia psittaci.</title>
        <authorList>
            <person name="Heijne M."/>
            <person name="Jelocnik M."/>
            <person name="Umanets A."/>
            <person name="Brouwer M.S.M."/>
            <person name="Dinkla A."/>
            <person name="Harders F."/>
            <person name="van Keulen L.J.M."/>
            <person name="Roest H.J."/>
            <person name="Schaafsma F."/>
            <person name="Velkers F.C."/>
            <person name="van der Goot J.A."/>
            <person name="Pannekoek Y."/>
            <person name="Koets A.P."/>
        </authorList>
    </citation>
    <scope>NUCLEOTIDE SEQUENCE [LARGE SCALE GENOMIC DNA]</scope>
    <source>
        <strain evidence="1 2">NL_F725</strain>
    </source>
</reference>
<organism evidence="1 2">
    <name type="scientific">Chlamydia gallinacea</name>
    <dbReference type="NCBI Taxonomy" id="1457153"/>
    <lineage>
        <taxon>Bacteria</taxon>
        <taxon>Pseudomonadati</taxon>
        <taxon>Chlamydiota</taxon>
        <taxon>Chlamydiia</taxon>
        <taxon>Chlamydiales</taxon>
        <taxon>Chlamydiaceae</taxon>
        <taxon>Chlamydia/Chlamydophila group</taxon>
        <taxon>Chlamydia</taxon>
    </lineage>
</organism>
<keyword evidence="2" id="KW-1185">Reference proteome</keyword>